<protein>
    <submittedName>
        <fullName evidence="3">Acyltransferase</fullName>
    </submittedName>
</protein>
<feature type="transmembrane region" description="Helical" evidence="1">
    <location>
        <begin position="282"/>
        <end position="301"/>
    </location>
</feature>
<evidence type="ECO:0000313" key="3">
    <source>
        <dbReference type="EMBL" id="GEO99157.1"/>
    </source>
</evidence>
<dbReference type="EMBL" id="BJZT01000014">
    <property type="protein sequence ID" value="GEO99157.1"/>
    <property type="molecule type" value="Genomic_DNA"/>
</dbReference>
<accession>A0A512IN69</accession>
<proteinExistence type="predicted"/>
<feature type="transmembrane region" description="Helical" evidence="1">
    <location>
        <begin position="65"/>
        <end position="87"/>
    </location>
</feature>
<dbReference type="OrthoDB" id="9796461at2"/>
<reference evidence="3 4" key="1">
    <citation type="submission" date="2019-07" db="EMBL/GenBank/DDBJ databases">
        <title>Whole genome shotgun sequence of Methylobacterium haplocladii NBRC 107714.</title>
        <authorList>
            <person name="Hosoyama A."/>
            <person name="Uohara A."/>
            <person name="Ohji S."/>
            <person name="Ichikawa N."/>
        </authorList>
    </citation>
    <scope>NUCLEOTIDE SEQUENCE [LARGE SCALE GENOMIC DNA]</scope>
    <source>
        <strain evidence="3 4">NBRC 107714</strain>
    </source>
</reference>
<feature type="transmembrane region" description="Helical" evidence="1">
    <location>
        <begin position="313"/>
        <end position="331"/>
    </location>
</feature>
<name>A0A512IN69_9HYPH</name>
<feature type="transmembrane region" description="Helical" evidence="1">
    <location>
        <begin position="108"/>
        <end position="129"/>
    </location>
</feature>
<keyword evidence="3" id="KW-0808">Transferase</keyword>
<feature type="transmembrane region" description="Helical" evidence="1">
    <location>
        <begin position="174"/>
        <end position="194"/>
    </location>
</feature>
<keyword evidence="1" id="KW-0472">Membrane</keyword>
<feature type="domain" description="Acyltransferase 3" evidence="2">
    <location>
        <begin position="35"/>
        <end position="383"/>
    </location>
</feature>
<feature type="transmembrane region" description="Helical" evidence="1">
    <location>
        <begin position="227"/>
        <end position="245"/>
    </location>
</feature>
<keyword evidence="1" id="KW-1133">Transmembrane helix</keyword>
<keyword evidence="1" id="KW-0812">Transmembrane</keyword>
<dbReference type="GO" id="GO:0016747">
    <property type="term" value="F:acyltransferase activity, transferring groups other than amino-acyl groups"/>
    <property type="evidence" value="ECO:0007669"/>
    <property type="project" value="InterPro"/>
</dbReference>
<dbReference type="GO" id="GO:0000271">
    <property type="term" value="P:polysaccharide biosynthetic process"/>
    <property type="evidence" value="ECO:0007669"/>
    <property type="project" value="TreeGrafter"/>
</dbReference>
<feature type="transmembrane region" description="Helical" evidence="1">
    <location>
        <begin position="257"/>
        <end position="276"/>
    </location>
</feature>
<dbReference type="Pfam" id="PF01757">
    <property type="entry name" value="Acyl_transf_3"/>
    <property type="match status" value="1"/>
</dbReference>
<organism evidence="3 4">
    <name type="scientific">Methylobacterium haplocladii</name>
    <dbReference type="NCBI Taxonomy" id="1176176"/>
    <lineage>
        <taxon>Bacteria</taxon>
        <taxon>Pseudomonadati</taxon>
        <taxon>Pseudomonadota</taxon>
        <taxon>Alphaproteobacteria</taxon>
        <taxon>Hyphomicrobiales</taxon>
        <taxon>Methylobacteriaceae</taxon>
        <taxon>Methylobacterium</taxon>
    </lineage>
</organism>
<dbReference type="InterPro" id="IPR050879">
    <property type="entry name" value="Acyltransferase_3"/>
</dbReference>
<dbReference type="AlphaFoldDB" id="A0A512IN69"/>
<dbReference type="InterPro" id="IPR002656">
    <property type="entry name" value="Acyl_transf_3_dom"/>
</dbReference>
<evidence type="ECO:0000313" key="4">
    <source>
        <dbReference type="Proteomes" id="UP000321258"/>
    </source>
</evidence>
<keyword evidence="3" id="KW-0012">Acyltransferase</keyword>
<evidence type="ECO:0000256" key="1">
    <source>
        <dbReference type="SAM" id="Phobius"/>
    </source>
</evidence>
<keyword evidence="4" id="KW-1185">Reference proteome</keyword>
<sequence>MTSVSKLGPDFALMGVKPDGSVKMTQNSGHPHRFEALDALRGICALLIVFFHIPVHHVLKDVPTFANLQVCVDVFFVLSGFVLYHAYGQRLTSRTDGVRFMTRRFLRLWPLHVVMLGLLALLDLAKLAYGQSDTGFAMDAQPFSQGHSAWEIVTNLAFLQSFGLHPGMSWNGPAWSAAVEFYVSILFAALILAFPRHHLPVFLILGIAAALALHTLTPTPLSASTDWGVLRAVVGVFAGGLVCAMRRPASGPLRRASLLETGFLAVLVGCAVLLPVGGLQILLLPPICGLIYVLSFDDGVVSRVFRTRWLQSLGLWSYSVYMIHCFVFQVAKTAMTFIGRKTGLDLVVWHNQEKLVQIGTPEQALLPAIILSIALVVPLAAFTYRWIERPAMTPSAWRLLKRPGRATPNAAPVAPAALA</sequence>
<evidence type="ECO:0000259" key="2">
    <source>
        <dbReference type="Pfam" id="PF01757"/>
    </source>
</evidence>
<dbReference type="Proteomes" id="UP000321258">
    <property type="component" value="Unassembled WGS sequence"/>
</dbReference>
<feature type="transmembrane region" description="Helical" evidence="1">
    <location>
        <begin position="364"/>
        <end position="384"/>
    </location>
</feature>
<dbReference type="GO" id="GO:0016020">
    <property type="term" value="C:membrane"/>
    <property type="evidence" value="ECO:0007669"/>
    <property type="project" value="TreeGrafter"/>
</dbReference>
<comment type="caution">
    <text evidence="3">The sequence shown here is derived from an EMBL/GenBank/DDBJ whole genome shotgun (WGS) entry which is preliminary data.</text>
</comment>
<dbReference type="PANTHER" id="PTHR23028:SF131">
    <property type="entry name" value="BLR2367 PROTEIN"/>
    <property type="match status" value="1"/>
</dbReference>
<feature type="transmembrane region" description="Helical" evidence="1">
    <location>
        <begin position="201"/>
        <end position="221"/>
    </location>
</feature>
<dbReference type="PANTHER" id="PTHR23028">
    <property type="entry name" value="ACETYLTRANSFERASE"/>
    <property type="match status" value="1"/>
</dbReference>
<gene>
    <name evidence="3" type="ORF">MHA02_15450</name>
</gene>